<evidence type="ECO:0000313" key="7">
    <source>
        <dbReference type="EMBL" id="QGW29476.1"/>
    </source>
</evidence>
<dbReference type="AlphaFoldDB" id="A0A6I6G9J0"/>
<feature type="chain" id="PRO_5026175025" evidence="5">
    <location>
        <begin position="23"/>
        <end position="392"/>
    </location>
</feature>
<proteinExistence type="predicted"/>
<dbReference type="GO" id="GO:0030313">
    <property type="term" value="C:cell envelope"/>
    <property type="evidence" value="ECO:0007669"/>
    <property type="project" value="UniProtKB-SubCell"/>
</dbReference>
<evidence type="ECO:0000313" key="8">
    <source>
        <dbReference type="Proteomes" id="UP000426027"/>
    </source>
</evidence>
<keyword evidence="4" id="KW-0676">Redox-active center</keyword>
<dbReference type="Gene3D" id="3.40.30.10">
    <property type="entry name" value="Glutaredoxin"/>
    <property type="match status" value="1"/>
</dbReference>
<gene>
    <name evidence="7" type="ORF">GLV81_16405</name>
</gene>
<dbReference type="SUPFAM" id="SSF52833">
    <property type="entry name" value="Thioredoxin-like"/>
    <property type="match status" value="1"/>
</dbReference>
<dbReference type="PROSITE" id="PS00194">
    <property type="entry name" value="THIOREDOXIN_1"/>
    <property type="match status" value="1"/>
</dbReference>
<accession>A0A6I6G9J0</accession>
<dbReference type="InterPro" id="IPR013766">
    <property type="entry name" value="Thioredoxin_domain"/>
</dbReference>
<dbReference type="Pfam" id="PF08534">
    <property type="entry name" value="Redoxin"/>
    <property type="match status" value="1"/>
</dbReference>
<dbReference type="PANTHER" id="PTHR42852">
    <property type="entry name" value="THIOL:DISULFIDE INTERCHANGE PROTEIN DSBE"/>
    <property type="match status" value="1"/>
</dbReference>
<evidence type="ECO:0000256" key="5">
    <source>
        <dbReference type="SAM" id="SignalP"/>
    </source>
</evidence>
<sequence>MRTLINHCIYCIFLFLSLSTGAQSGTFYAQISGSFSGLDSGTVQILSEDADDTLCQSVILAGHFKIQHQFATAKQYLWRITPGNWHFKAFVEPGNSTLHIDTTGAKRNGKGVNDPNAWALIWQVEQSGTPMATDYSRYLQQTRQQWFREQLLKAMAQQDIAVNKKNYTRLIDSLQKEAQQTQLLWIEQFMTTKPDVPSASFIILQYIMQAIQPDWTVCNRWFHQMKVDETPTYYYQQLKEKLLAQHNQSAGAMMPDVRLRQANHQPFSFSSLQGQYVLLDFWASWCGPCRKEIPAWKKIYEKYRPQGLEIVGISGDRYDKDWRKALAKEKMPWIQLIDSFPSKNQSAMLSDYFGIRLIPHYILLDKTGKVLLSTDDPALIRQNITQLIEKKD</sequence>
<evidence type="ECO:0000256" key="1">
    <source>
        <dbReference type="ARBA" id="ARBA00004196"/>
    </source>
</evidence>
<comment type="subcellular location">
    <subcellularLocation>
        <location evidence="1">Cell envelope</location>
    </subcellularLocation>
</comment>
<evidence type="ECO:0000259" key="6">
    <source>
        <dbReference type="PROSITE" id="PS51352"/>
    </source>
</evidence>
<dbReference type="RefSeq" id="WP_157479828.1">
    <property type="nucleotide sequence ID" value="NZ_CP046566.1"/>
</dbReference>
<feature type="signal peptide" evidence="5">
    <location>
        <begin position="1"/>
        <end position="22"/>
    </location>
</feature>
<feature type="domain" description="Thioredoxin" evidence="6">
    <location>
        <begin position="248"/>
        <end position="392"/>
    </location>
</feature>
<reference evidence="7 8" key="1">
    <citation type="submission" date="2019-11" db="EMBL/GenBank/DDBJ databases">
        <authorList>
            <person name="Im W.T."/>
        </authorList>
    </citation>
    <scope>NUCLEOTIDE SEQUENCE [LARGE SCALE GENOMIC DNA]</scope>
    <source>
        <strain evidence="7 8">SB-02</strain>
    </source>
</reference>
<dbReference type="EMBL" id="CP046566">
    <property type="protein sequence ID" value="QGW29476.1"/>
    <property type="molecule type" value="Genomic_DNA"/>
</dbReference>
<evidence type="ECO:0000256" key="2">
    <source>
        <dbReference type="ARBA" id="ARBA00022748"/>
    </source>
</evidence>
<dbReference type="KEGG" id="fls:GLV81_16405"/>
<keyword evidence="2" id="KW-0201">Cytochrome c-type biogenesis</keyword>
<dbReference type="CDD" id="cd02966">
    <property type="entry name" value="TlpA_like_family"/>
    <property type="match status" value="1"/>
</dbReference>
<dbReference type="PROSITE" id="PS51352">
    <property type="entry name" value="THIOREDOXIN_2"/>
    <property type="match status" value="1"/>
</dbReference>
<keyword evidence="8" id="KW-1185">Reference proteome</keyword>
<dbReference type="GO" id="GO:0016491">
    <property type="term" value="F:oxidoreductase activity"/>
    <property type="evidence" value="ECO:0007669"/>
    <property type="project" value="InterPro"/>
</dbReference>
<dbReference type="GO" id="GO:0017004">
    <property type="term" value="P:cytochrome complex assembly"/>
    <property type="evidence" value="ECO:0007669"/>
    <property type="project" value="UniProtKB-KW"/>
</dbReference>
<evidence type="ECO:0000256" key="4">
    <source>
        <dbReference type="ARBA" id="ARBA00023284"/>
    </source>
</evidence>
<dbReference type="PANTHER" id="PTHR42852:SF6">
    <property type="entry name" value="THIOL:DISULFIDE INTERCHANGE PROTEIN DSBE"/>
    <property type="match status" value="1"/>
</dbReference>
<dbReference type="InterPro" id="IPR050553">
    <property type="entry name" value="Thioredoxin_ResA/DsbE_sf"/>
</dbReference>
<name>A0A6I6G9J0_9BACT</name>
<dbReference type="InterPro" id="IPR036249">
    <property type="entry name" value="Thioredoxin-like_sf"/>
</dbReference>
<keyword evidence="5" id="KW-0732">Signal</keyword>
<dbReference type="InterPro" id="IPR013740">
    <property type="entry name" value="Redoxin"/>
</dbReference>
<organism evidence="7 8">
    <name type="scientific">Phnomibacter ginsenosidimutans</name>
    <dbReference type="NCBI Taxonomy" id="2676868"/>
    <lineage>
        <taxon>Bacteria</taxon>
        <taxon>Pseudomonadati</taxon>
        <taxon>Bacteroidota</taxon>
        <taxon>Chitinophagia</taxon>
        <taxon>Chitinophagales</taxon>
        <taxon>Chitinophagaceae</taxon>
        <taxon>Phnomibacter</taxon>
    </lineage>
</organism>
<dbReference type="Proteomes" id="UP000426027">
    <property type="component" value="Chromosome"/>
</dbReference>
<keyword evidence="3" id="KW-1015">Disulfide bond</keyword>
<evidence type="ECO:0000256" key="3">
    <source>
        <dbReference type="ARBA" id="ARBA00023157"/>
    </source>
</evidence>
<dbReference type="InterPro" id="IPR017937">
    <property type="entry name" value="Thioredoxin_CS"/>
</dbReference>
<protein>
    <submittedName>
        <fullName evidence="7">Redoxin domain-containing protein</fullName>
    </submittedName>
</protein>